<dbReference type="Proteomes" id="UP000198984">
    <property type="component" value="Unassembled WGS sequence"/>
</dbReference>
<keyword evidence="2" id="KW-1185">Reference proteome</keyword>
<dbReference type="STRING" id="573321.SAMN04488505_102941"/>
<reference evidence="1 2" key="1">
    <citation type="submission" date="2016-10" db="EMBL/GenBank/DDBJ databases">
        <authorList>
            <person name="de Groot N.N."/>
        </authorList>
    </citation>
    <scope>NUCLEOTIDE SEQUENCE [LARGE SCALE GENOMIC DNA]</scope>
    <source>
        <strain evidence="1 2">DSM 21039</strain>
    </source>
</reference>
<gene>
    <name evidence="1" type="ORF">SAMN04488505_102941</name>
</gene>
<name>A0A1H7SI19_9BACT</name>
<evidence type="ECO:0000313" key="1">
    <source>
        <dbReference type="EMBL" id="SEL72153.1"/>
    </source>
</evidence>
<organism evidence="1 2">
    <name type="scientific">Chitinophaga rupis</name>
    <dbReference type="NCBI Taxonomy" id="573321"/>
    <lineage>
        <taxon>Bacteria</taxon>
        <taxon>Pseudomonadati</taxon>
        <taxon>Bacteroidota</taxon>
        <taxon>Chitinophagia</taxon>
        <taxon>Chitinophagales</taxon>
        <taxon>Chitinophagaceae</taxon>
        <taxon>Chitinophaga</taxon>
    </lineage>
</organism>
<sequence length="47" mass="5714">MLFSISRERLYCETETYNINKETYNVNKRTIQNVYKITFHICSAYTL</sequence>
<dbReference type="AlphaFoldDB" id="A0A1H7SI19"/>
<proteinExistence type="predicted"/>
<accession>A0A1H7SI19</accession>
<dbReference type="EMBL" id="FOBB01000002">
    <property type="protein sequence ID" value="SEL72153.1"/>
    <property type="molecule type" value="Genomic_DNA"/>
</dbReference>
<evidence type="ECO:0000313" key="2">
    <source>
        <dbReference type="Proteomes" id="UP000198984"/>
    </source>
</evidence>
<protein>
    <submittedName>
        <fullName evidence="1">Uncharacterized protein</fullName>
    </submittedName>
</protein>